<feature type="transmembrane region" description="Helical" evidence="7">
    <location>
        <begin position="228"/>
        <end position="246"/>
    </location>
</feature>
<dbReference type="SUPFAM" id="SSF55729">
    <property type="entry name" value="Acyl-CoA N-acyltransferases (Nat)"/>
    <property type="match status" value="2"/>
</dbReference>
<comment type="similarity">
    <text evidence="1">Belongs to the FemABX family.</text>
</comment>
<dbReference type="GO" id="GO:0016755">
    <property type="term" value="F:aminoacyltransferase activity"/>
    <property type="evidence" value="ECO:0007669"/>
    <property type="project" value="InterPro"/>
</dbReference>
<dbReference type="EMBL" id="PEZZ01000017">
    <property type="protein sequence ID" value="PIS05164.1"/>
    <property type="molecule type" value="Genomic_DNA"/>
</dbReference>
<dbReference type="GO" id="GO:0009252">
    <property type="term" value="P:peptidoglycan biosynthetic process"/>
    <property type="evidence" value="ECO:0007669"/>
    <property type="project" value="UniProtKB-KW"/>
</dbReference>
<keyword evidence="4" id="KW-0573">Peptidoglycan synthesis</keyword>
<dbReference type="InterPro" id="IPR003447">
    <property type="entry name" value="FEMABX"/>
</dbReference>
<dbReference type="InterPro" id="IPR016181">
    <property type="entry name" value="Acyl_CoA_acyltransferase"/>
</dbReference>
<dbReference type="GO" id="GO:0071555">
    <property type="term" value="P:cell wall organization"/>
    <property type="evidence" value="ECO:0007669"/>
    <property type="project" value="UniProtKB-KW"/>
</dbReference>
<evidence type="ECO:0000313" key="8">
    <source>
        <dbReference type="EMBL" id="PIS05164.1"/>
    </source>
</evidence>
<dbReference type="AlphaFoldDB" id="A0A2H0W1D6"/>
<dbReference type="Gene3D" id="3.40.630.30">
    <property type="match status" value="2"/>
</dbReference>
<gene>
    <name evidence="8" type="ORF">COT81_02375</name>
</gene>
<keyword evidence="6" id="KW-0961">Cell wall biogenesis/degradation</keyword>
<evidence type="ECO:0000256" key="5">
    <source>
        <dbReference type="ARBA" id="ARBA00023315"/>
    </source>
</evidence>
<evidence type="ECO:0000256" key="1">
    <source>
        <dbReference type="ARBA" id="ARBA00009943"/>
    </source>
</evidence>
<dbReference type="InterPro" id="IPR050644">
    <property type="entry name" value="PG_Glycine_Bridge_Synth"/>
</dbReference>
<keyword evidence="3" id="KW-0133">Cell shape</keyword>
<organism evidence="8 9">
    <name type="scientific">Candidatus Buchananbacteria bacterium CG10_big_fil_rev_8_21_14_0_10_42_9</name>
    <dbReference type="NCBI Taxonomy" id="1974526"/>
    <lineage>
        <taxon>Bacteria</taxon>
        <taxon>Candidatus Buchananiibacteriota</taxon>
    </lineage>
</organism>
<keyword evidence="7" id="KW-1133">Transmembrane helix</keyword>
<evidence type="ECO:0000256" key="6">
    <source>
        <dbReference type="ARBA" id="ARBA00023316"/>
    </source>
</evidence>
<keyword evidence="5" id="KW-0012">Acyltransferase</keyword>
<comment type="caution">
    <text evidence="8">The sequence shown here is derived from an EMBL/GenBank/DDBJ whole genome shotgun (WGS) entry which is preliminary data.</text>
</comment>
<evidence type="ECO:0008006" key="10">
    <source>
        <dbReference type="Google" id="ProtNLM"/>
    </source>
</evidence>
<sequence length="332" mass="38811">MEIKNFTDSDQKTLDSFVSQNAFDSGFLQSFAWLKFKRSMGQQSEVYMVYNDDDVLVATGLFILQPLPFSQNYWYCPRGPVFLKDLSDQERLEFFDAMIKNVISLSQKTHSSFIKIEPDKKINLPPMWHQSADVLPRQTLILDLSLPQSGLLKSMKPKTRYNINLAKKHGVTVSQESIKPSAGLKSFWELTQKTNQRQRISSHSQKYYENLSQLDNIELFTAHYQGKIIAANLVAFFYDWFIYFYGASDEKFKRVMAPHLLQWEQVLEAKARGKKYYDFWGVSKFKKSWLGITRFKQGFAPEIEFTSYPGVYDLPVNQIKYRTYSLMKKISK</sequence>
<name>A0A2H0W1D6_9BACT</name>
<evidence type="ECO:0000313" key="9">
    <source>
        <dbReference type="Proteomes" id="UP000230935"/>
    </source>
</evidence>
<evidence type="ECO:0000256" key="2">
    <source>
        <dbReference type="ARBA" id="ARBA00022679"/>
    </source>
</evidence>
<accession>A0A2H0W1D6</accession>
<dbReference type="GO" id="GO:0008360">
    <property type="term" value="P:regulation of cell shape"/>
    <property type="evidence" value="ECO:0007669"/>
    <property type="project" value="UniProtKB-KW"/>
</dbReference>
<dbReference type="Proteomes" id="UP000230935">
    <property type="component" value="Unassembled WGS sequence"/>
</dbReference>
<protein>
    <recommendedName>
        <fullName evidence="10">Methicillin resistance protein</fullName>
    </recommendedName>
</protein>
<evidence type="ECO:0000256" key="3">
    <source>
        <dbReference type="ARBA" id="ARBA00022960"/>
    </source>
</evidence>
<evidence type="ECO:0000256" key="4">
    <source>
        <dbReference type="ARBA" id="ARBA00022984"/>
    </source>
</evidence>
<dbReference type="Pfam" id="PF02388">
    <property type="entry name" value="FemAB"/>
    <property type="match status" value="3"/>
</dbReference>
<proteinExistence type="inferred from homology"/>
<dbReference type="PANTHER" id="PTHR36174:SF1">
    <property type="entry name" value="LIPID II:GLYCINE GLYCYLTRANSFERASE"/>
    <property type="match status" value="1"/>
</dbReference>
<evidence type="ECO:0000256" key="7">
    <source>
        <dbReference type="SAM" id="Phobius"/>
    </source>
</evidence>
<keyword evidence="2" id="KW-0808">Transferase</keyword>
<dbReference type="PROSITE" id="PS51191">
    <property type="entry name" value="FEMABX"/>
    <property type="match status" value="1"/>
</dbReference>
<keyword evidence="7" id="KW-0812">Transmembrane</keyword>
<dbReference type="PANTHER" id="PTHR36174">
    <property type="entry name" value="LIPID II:GLYCINE GLYCYLTRANSFERASE"/>
    <property type="match status" value="1"/>
</dbReference>
<reference evidence="9" key="1">
    <citation type="submission" date="2017-09" db="EMBL/GenBank/DDBJ databases">
        <title>Depth-based differentiation of microbial function through sediment-hosted aquifers and enrichment of novel symbionts in the deep terrestrial subsurface.</title>
        <authorList>
            <person name="Probst A.J."/>
            <person name="Ladd B."/>
            <person name="Jarett J.K."/>
            <person name="Geller-Mcgrath D.E."/>
            <person name="Sieber C.M.K."/>
            <person name="Emerson J.B."/>
            <person name="Anantharaman K."/>
            <person name="Thomas B.C."/>
            <person name="Malmstrom R."/>
            <person name="Stieglmeier M."/>
            <person name="Klingl A."/>
            <person name="Woyke T."/>
            <person name="Ryan C.M."/>
            <person name="Banfield J.F."/>
        </authorList>
    </citation>
    <scope>NUCLEOTIDE SEQUENCE [LARGE SCALE GENOMIC DNA]</scope>
</reference>
<keyword evidence="7" id="KW-0472">Membrane</keyword>